<comment type="caution">
    <text evidence="2">The sequence shown here is derived from an EMBL/GenBank/DDBJ whole genome shotgun (WGS) entry which is preliminary data.</text>
</comment>
<dbReference type="Proteomes" id="UP000590442">
    <property type="component" value="Unassembled WGS sequence"/>
</dbReference>
<protein>
    <recommendedName>
        <fullName evidence="1">Glycosyltransferase 2-like domain-containing protein</fullName>
    </recommendedName>
</protein>
<dbReference type="Pfam" id="PF00535">
    <property type="entry name" value="Glycos_transf_2"/>
    <property type="match status" value="1"/>
</dbReference>
<name>A0A846QWC7_9FLAO</name>
<dbReference type="InterPro" id="IPR001173">
    <property type="entry name" value="Glyco_trans_2-like"/>
</dbReference>
<dbReference type="InterPro" id="IPR029044">
    <property type="entry name" value="Nucleotide-diphossugar_trans"/>
</dbReference>
<dbReference type="SUPFAM" id="SSF53448">
    <property type="entry name" value="Nucleotide-diphospho-sugar transferases"/>
    <property type="match status" value="1"/>
</dbReference>
<evidence type="ECO:0000313" key="3">
    <source>
        <dbReference type="Proteomes" id="UP000590442"/>
    </source>
</evidence>
<proteinExistence type="predicted"/>
<accession>A0A846QWC7</accession>
<sequence>MGSKHKVIIVLVNYNSFNDTSACIKSINEVNGEKPFVVLVDNNSRDKENLKNLPSVYKNIKILFNEANIGFGRANNMGIKWALKNLNFEYILLLNNDTLIEPNTISWLIEPYLEDSSIGITTGKTFYEANREIVWYGGGEINYLRGWPKIANYNQLPSDEGANQSRYVSFISGCTMMFSKNSINKIKGFDDDYFMYCEDLELCIRAKKMGYKLFYESNAIIYHKVQGSTKMGNNEFTGDHPKNPNLAFLFYHMKTNQYLTFKKHLKGYKRFKFKIVYWMEFTYKALRYLLCQRFDMLETYKKVLIKNLK</sequence>
<evidence type="ECO:0000259" key="1">
    <source>
        <dbReference type="Pfam" id="PF00535"/>
    </source>
</evidence>
<organism evidence="2 3">
    <name type="scientific">Saonia flava</name>
    <dbReference type="NCBI Taxonomy" id="523696"/>
    <lineage>
        <taxon>Bacteria</taxon>
        <taxon>Pseudomonadati</taxon>
        <taxon>Bacteroidota</taxon>
        <taxon>Flavobacteriia</taxon>
        <taxon>Flavobacteriales</taxon>
        <taxon>Flavobacteriaceae</taxon>
        <taxon>Saonia</taxon>
    </lineage>
</organism>
<dbReference type="AlphaFoldDB" id="A0A846QWC7"/>
<keyword evidence="3" id="KW-1185">Reference proteome</keyword>
<gene>
    <name evidence="2" type="ORF">GGR42_003132</name>
</gene>
<evidence type="ECO:0000313" key="2">
    <source>
        <dbReference type="EMBL" id="NJB72641.1"/>
    </source>
</evidence>
<dbReference type="EMBL" id="JAATJJ010000002">
    <property type="protein sequence ID" value="NJB72641.1"/>
    <property type="molecule type" value="Genomic_DNA"/>
</dbReference>
<dbReference type="CDD" id="cd04186">
    <property type="entry name" value="GT_2_like_c"/>
    <property type="match status" value="1"/>
</dbReference>
<reference evidence="2 3" key="1">
    <citation type="submission" date="2020-03" db="EMBL/GenBank/DDBJ databases">
        <title>Genomic Encyclopedia of Type Strains, Phase IV (KMG-IV): sequencing the most valuable type-strain genomes for metagenomic binning, comparative biology and taxonomic classification.</title>
        <authorList>
            <person name="Goeker M."/>
        </authorList>
    </citation>
    <scope>NUCLEOTIDE SEQUENCE [LARGE SCALE GENOMIC DNA]</scope>
    <source>
        <strain evidence="2 3">DSM 29762</strain>
    </source>
</reference>
<dbReference type="RefSeq" id="WP_167965872.1">
    <property type="nucleotide sequence ID" value="NZ_JAATJJ010000002.1"/>
</dbReference>
<feature type="domain" description="Glycosyltransferase 2-like" evidence="1">
    <location>
        <begin position="9"/>
        <end position="184"/>
    </location>
</feature>
<dbReference type="PANTHER" id="PTHR43179:SF11">
    <property type="entry name" value="GLYCOSYL TRANSFERASE"/>
    <property type="match status" value="1"/>
</dbReference>
<dbReference type="PANTHER" id="PTHR43179">
    <property type="entry name" value="RHAMNOSYLTRANSFERASE WBBL"/>
    <property type="match status" value="1"/>
</dbReference>
<dbReference type="Gene3D" id="3.90.550.10">
    <property type="entry name" value="Spore Coat Polysaccharide Biosynthesis Protein SpsA, Chain A"/>
    <property type="match status" value="1"/>
</dbReference>